<dbReference type="Pfam" id="PF12838">
    <property type="entry name" value="Fer4_7"/>
    <property type="match status" value="1"/>
</dbReference>
<dbReference type="GO" id="GO:0003954">
    <property type="term" value="F:NADH dehydrogenase activity"/>
    <property type="evidence" value="ECO:0007669"/>
    <property type="project" value="TreeGrafter"/>
</dbReference>
<dbReference type="AlphaFoldDB" id="A0A3B1BBB4"/>
<evidence type="ECO:0000256" key="2">
    <source>
        <dbReference type="ARBA" id="ARBA00010277"/>
    </source>
</evidence>
<dbReference type="EC" id="1.6.5.3" evidence="9"/>
<evidence type="ECO:0000313" key="9">
    <source>
        <dbReference type="EMBL" id="VAX15576.1"/>
    </source>
</evidence>
<dbReference type="PROSITE" id="PS00198">
    <property type="entry name" value="4FE4S_FER_1"/>
    <property type="match status" value="1"/>
</dbReference>
<sequence length="193" mass="22474">MAITFKKVDRNVKLTLWEASYVPEILRGMSITMKHFFTNLAGLVMELVGGRKYRKIMTLYYPEEDPVIPPSYRGRPALVRRSDGLEKCVACGLCEVVCPPHCISIVGAERENGERYPLTYTLDGSRCIFCGLCEEACPKEAIIMSHDWKNLCEYDRSKMIYNKEQLLYPERNLVRRLEAIRERYFGIKRYKND</sequence>
<proteinExistence type="inferred from homology"/>
<feature type="domain" description="4Fe-4S ferredoxin-type" evidence="8">
    <location>
        <begin position="78"/>
        <end position="108"/>
    </location>
</feature>
<keyword evidence="3" id="KW-0004">4Fe-4S</keyword>
<dbReference type="GO" id="GO:0046872">
    <property type="term" value="F:metal ion binding"/>
    <property type="evidence" value="ECO:0007669"/>
    <property type="project" value="UniProtKB-KW"/>
</dbReference>
<keyword evidence="4" id="KW-0479">Metal-binding</keyword>
<dbReference type="SUPFAM" id="SSF54862">
    <property type="entry name" value="4Fe-4S ferredoxins"/>
    <property type="match status" value="1"/>
</dbReference>
<keyword evidence="7" id="KW-0411">Iron-sulfur</keyword>
<keyword evidence="6" id="KW-0408">Iron</keyword>
<keyword evidence="5" id="KW-1278">Translocase</keyword>
<dbReference type="InterPro" id="IPR017900">
    <property type="entry name" value="4Fe4S_Fe_S_CS"/>
</dbReference>
<keyword evidence="9" id="KW-0560">Oxidoreductase</keyword>
<reference evidence="9" key="1">
    <citation type="submission" date="2018-06" db="EMBL/GenBank/DDBJ databases">
        <authorList>
            <person name="Zhirakovskaya E."/>
        </authorList>
    </citation>
    <scope>NUCLEOTIDE SEQUENCE</scope>
</reference>
<dbReference type="GO" id="GO:0016020">
    <property type="term" value="C:membrane"/>
    <property type="evidence" value="ECO:0007669"/>
    <property type="project" value="InterPro"/>
</dbReference>
<evidence type="ECO:0000256" key="5">
    <source>
        <dbReference type="ARBA" id="ARBA00022967"/>
    </source>
</evidence>
<evidence type="ECO:0000256" key="7">
    <source>
        <dbReference type="ARBA" id="ARBA00023014"/>
    </source>
</evidence>
<dbReference type="EMBL" id="UOGA01000043">
    <property type="protein sequence ID" value="VAX15576.1"/>
    <property type="molecule type" value="Genomic_DNA"/>
</dbReference>
<accession>A0A3B1BBB4</accession>
<dbReference type="PANTHER" id="PTHR10849:SF20">
    <property type="entry name" value="NADH DEHYDROGENASE [UBIQUINONE] IRON-SULFUR PROTEIN 8, MITOCHONDRIAL"/>
    <property type="match status" value="1"/>
</dbReference>
<name>A0A3B1BBB4_9ZZZZ</name>
<evidence type="ECO:0000256" key="3">
    <source>
        <dbReference type="ARBA" id="ARBA00022485"/>
    </source>
</evidence>
<dbReference type="PROSITE" id="PS51379">
    <property type="entry name" value="4FE4S_FER_2"/>
    <property type="match status" value="2"/>
</dbReference>
<evidence type="ECO:0000256" key="4">
    <source>
        <dbReference type="ARBA" id="ARBA00022723"/>
    </source>
</evidence>
<dbReference type="HAMAP" id="MF_01351">
    <property type="entry name" value="NDH1_NuoI"/>
    <property type="match status" value="1"/>
</dbReference>
<dbReference type="InterPro" id="IPR010226">
    <property type="entry name" value="NADH_quinone_OxRdtase_chainI"/>
</dbReference>
<evidence type="ECO:0000259" key="8">
    <source>
        <dbReference type="PROSITE" id="PS51379"/>
    </source>
</evidence>
<organism evidence="9">
    <name type="scientific">hydrothermal vent metagenome</name>
    <dbReference type="NCBI Taxonomy" id="652676"/>
    <lineage>
        <taxon>unclassified sequences</taxon>
        <taxon>metagenomes</taxon>
        <taxon>ecological metagenomes</taxon>
    </lineage>
</organism>
<dbReference type="InterPro" id="IPR017896">
    <property type="entry name" value="4Fe4S_Fe-S-bd"/>
</dbReference>
<dbReference type="Gene3D" id="3.30.70.3270">
    <property type="match status" value="1"/>
</dbReference>
<evidence type="ECO:0000256" key="1">
    <source>
        <dbReference type="ARBA" id="ARBA00001966"/>
    </source>
</evidence>
<dbReference type="GO" id="GO:0051539">
    <property type="term" value="F:4 iron, 4 sulfur cluster binding"/>
    <property type="evidence" value="ECO:0007669"/>
    <property type="project" value="UniProtKB-KW"/>
</dbReference>
<gene>
    <name evidence="9" type="ORF">MNBD_NITROSPINAE04-2079</name>
</gene>
<evidence type="ECO:0000256" key="6">
    <source>
        <dbReference type="ARBA" id="ARBA00023004"/>
    </source>
</evidence>
<protein>
    <submittedName>
        <fullName evidence="9">NADH-ubiquinone oxidoreductase chain I</fullName>
        <ecNumber evidence="9">1.6.5.3</ecNumber>
    </submittedName>
</protein>
<comment type="similarity">
    <text evidence="2">Belongs to the complex I 23 kDa subunit family.</text>
</comment>
<dbReference type="GO" id="GO:0009060">
    <property type="term" value="P:aerobic respiration"/>
    <property type="evidence" value="ECO:0007669"/>
    <property type="project" value="TreeGrafter"/>
</dbReference>
<feature type="domain" description="4Fe-4S ferredoxin-type" evidence="8">
    <location>
        <begin position="118"/>
        <end position="147"/>
    </location>
</feature>
<dbReference type="NCBIfam" id="TIGR01971">
    <property type="entry name" value="NuoI"/>
    <property type="match status" value="1"/>
</dbReference>
<comment type="cofactor">
    <cofactor evidence="1">
        <name>[4Fe-4S] cluster</name>
        <dbReference type="ChEBI" id="CHEBI:49883"/>
    </cofactor>
</comment>
<keyword evidence="9" id="KW-0830">Ubiquinone</keyword>
<dbReference type="PANTHER" id="PTHR10849">
    <property type="entry name" value="NADH DEHYDROGENASE UBIQUINONE IRON-SULFUR PROTEIN 8, MITOCHONDRIAL"/>
    <property type="match status" value="1"/>
</dbReference>